<dbReference type="AlphaFoldDB" id="A0A286D9L9"/>
<gene>
    <name evidence="1" type="ORF">SAMN06296416_10710</name>
</gene>
<dbReference type="RefSeq" id="WP_141400810.1">
    <property type="nucleotide sequence ID" value="NZ_OCND01000007.1"/>
</dbReference>
<evidence type="ECO:0000313" key="1">
    <source>
        <dbReference type="EMBL" id="SOD55334.1"/>
    </source>
</evidence>
<proteinExistence type="predicted"/>
<evidence type="ECO:0000313" key="2">
    <source>
        <dbReference type="Proteomes" id="UP000219374"/>
    </source>
</evidence>
<protein>
    <submittedName>
        <fullName evidence="1">Uncharacterized protein</fullName>
    </submittedName>
</protein>
<reference evidence="1 2" key="1">
    <citation type="submission" date="2017-09" db="EMBL/GenBank/DDBJ databases">
        <authorList>
            <person name="Ehlers B."/>
            <person name="Leendertz F.H."/>
        </authorList>
    </citation>
    <scope>NUCLEOTIDE SEQUENCE [LARGE SCALE GENOMIC DNA]</scope>
    <source>
        <strain evidence="1 2">CGMCC 1.10978</strain>
    </source>
</reference>
<organism evidence="1 2">
    <name type="scientific">Pseudoxanthomonas wuyuanensis</name>
    <dbReference type="NCBI Taxonomy" id="1073196"/>
    <lineage>
        <taxon>Bacteria</taxon>
        <taxon>Pseudomonadati</taxon>
        <taxon>Pseudomonadota</taxon>
        <taxon>Gammaproteobacteria</taxon>
        <taxon>Lysobacterales</taxon>
        <taxon>Lysobacteraceae</taxon>
        <taxon>Pseudoxanthomonas</taxon>
    </lineage>
</organism>
<keyword evidence="2" id="KW-1185">Reference proteome</keyword>
<name>A0A286D9L9_9GAMM</name>
<dbReference type="Proteomes" id="UP000219374">
    <property type="component" value="Unassembled WGS sequence"/>
</dbReference>
<accession>A0A286D9L9</accession>
<sequence>MNQVIDPIKLKAAAEHLEWVLRQYLDSEDVQDLLRSLLPLLEDAKTGRVLEPVESIPFAYSFADGTYTSYKDPDVDGAYYQFAAEMRGGRSEQEERIMARIRAMTPRTEP</sequence>
<dbReference type="EMBL" id="OCND01000007">
    <property type="protein sequence ID" value="SOD55334.1"/>
    <property type="molecule type" value="Genomic_DNA"/>
</dbReference>